<proteinExistence type="predicted"/>
<sequence>MHACGHDLHVKAGLGAATPRAEHMDPLTASEDFSGIPDAFGVPYCYWGFGGYAQGREAAPNHSPLWAPDLQPSLSTGTEAAASAAFALLGRG</sequence>
<protein>
    <recommendedName>
        <fullName evidence="3">Amidohydrolase</fullName>
    </recommendedName>
</protein>
<reference evidence="1" key="2">
    <citation type="submission" date="2021-09" db="EMBL/GenBank/DDBJ databases">
        <authorList>
            <person name="Gilroy R."/>
        </authorList>
    </citation>
    <scope>NUCLEOTIDE SEQUENCE</scope>
    <source>
        <strain evidence="1">ChiGjej5B5-22894</strain>
    </source>
</reference>
<accession>A0A921SYB5</accession>
<dbReference type="SUPFAM" id="SSF53187">
    <property type="entry name" value="Zn-dependent exopeptidases"/>
    <property type="match status" value="1"/>
</dbReference>
<dbReference type="Proteomes" id="UP000742460">
    <property type="component" value="Unassembled WGS sequence"/>
</dbReference>
<evidence type="ECO:0000313" key="1">
    <source>
        <dbReference type="EMBL" id="HJG92092.1"/>
    </source>
</evidence>
<evidence type="ECO:0000313" key="2">
    <source>
        <dbReference type="Proteomes" id="UP000742460"/>
    </source>
</evidence>
<name>A0A921SYB5_9MICO</name>
<gene>
    <name evidence="1" type="ORF">K8V81_10265</name>
</gene>
<reference evidence="1" key="1">
    <citation type="journal article" date="2021" name="PeerJ">
        <title>Extensive microbial diversity within the chicken gut microbiome revealed by metagenomics and culture.</title>
        <authorList>
            <person name="Gilroy R."/>
            <person name="Ravi A."/>
            <person name="Getino M."/>
            <person name="Pursley I."/>
            <person name="Horton D.L."/>
            <person name="Alikhan N.F."/>
            <person name="Baker D."/>
            <person name="Gharbi K."/>
            <person name="Hall N."/>
            <person name="Watson M."/>
            <person name="Adriaenssens E.M."/>
            <person name="Foster-Nyarko E."/>
            <person name="Jarju S."/>
            <person name="Secka A."/>
            <person name="Antonio M."/>
            <person name="Oren A."/>
            <person name="Chaudhuri R.R."/>
            <person name="La Ragione R."/>
            <person name="Hildebrand F."/>
            <person name="Pallen M.J."/>
        </authorList>
    </citation>
    <scope>NUCLEOTIDE SEQUENCE</scope>
    <source>
        <strain evidence="1">ChiGjej5B5-22894</strain>
    </source>
</reference>
<organism evidence="1 2">
    <name type="scientific">Brachybacterium massiliense</name>
    <dbReference type="NCBI Taxonomy" id="1755098"/>
    <lineage>
        <taxon>Bacteria</taxon>
        <taxon>Bacillati</taxon>
        <taxon>Actinomycetota</taxon>
        <taxon>Actinomycetes</taxon>
        <taxon>Micrococcales</taxon>
        <taxon>Dermabacteraceae</taxon>
        <taxon>Brachybacterium</taxon>
    </lineage>
</organism>
<evidence type="ECO:0008006" key="3">
    <source>
        <dbReference type="Google" id="ProtNLM"/>
    </source>
</evidence>
<dbReference type="EMBL" id="DYUE01000236">
    <property type="protein sequence ID" value="HJG92092.1"/>
    <property type="molecule type" value="Genomic_DNA"/>
</dbReference>
<dbReference type="AlphaFoldDB" id="A0A921SYB5"/>
<dbReference type="Gene3D" id="3.40.630.10">
    <property type="entry name" value="Zn peptidases"/>
    <property type="match status" value="1"/>
</dbReference>
<comment type="caution">
    <text evidence="1">The sequence shown here is derived from an EMBL/GenBank/DDBJ whole genome shotgun (WGS) entry which is preliminary data.</text>
</comment>